<keyword evidence="2" id="KW-1185">Reference proteome</keyword>
<dbReference type="Proteomes" id="UP001349343">
    <property type="component" value="Segment"/>
</dbReference>
<protein>
    <submittedName>
        <fullName evidence="1">Phosphohydrolase</fullName>
    </submittedName>
</protein>
<evidence type="ECO:0000313" key="1">
    <source>
        <dbReference type="EMBL" id="WQJ52904.1"/>
    </source>
</evidence>
<dbReference type="EMBL" id="OR769222">
    <property type="protein sequence ID" value="WQJ52904.1"/>
    <property type="molecule type" value="Genomic_DNA"/>
</dbReference>
<evidence type="ECO:0000313" key="2">
    <source>
        <dbReference type="Proteomes" id="UP001349343"/>
    </source>
</evidence>
<proteinExistence type="predicted"/>
<name>A0ABZ0Z1J7_9CAUD</name>
<accession>A0ABZ0Z1J7</accession>
<sequence length="227" mass="26866">MIRTDHEKVLKYIRANENLTHLFSYYLNTCITQANPYHNTNHTLAMMYHICCIYEESNNGKYEYVLDKQALYILLVCAIFHDYNHSAGKFDDNTNVDTAIKAMKTYFDDNFTEENPQRLEKLKSICENTIWATCYPYIIKDDELDLYMRIIRECDILVAFSDDFLTQTLIGLKTEMNIKSWEEFLVHVTKFLISSWSELKLDYSKELVKEHSESVINIINELTLIFK</sequence>
<organism evidence="1 2">
    <name type="scientific">phage Lak_Megaphage_RVC_JS4_GC31</name>
    <dbReference type="NCBI Taxonomy" id="3109228"/>
    <lineage>
        <taxon>Viruses</taxon>
        <taxon>Duplodnaviria</taxon>
        <taxon>Heunggongvirae</taxon>
        <taxon>Uroviricota</taxon>
        <taxon>Caudoviricetes</taxon>
        <taxon>Caudoviricetes code 15 clade</taxon>
    </lineage>
</organism>
<dbReference type="SUPFAM" id="SSF109604">
    <property type="entry name" value="HD-domain/PDEase-like"/>
    <property type="match status" value="1"/>
</dbReference>
<dbReference type="Gene3D" id="1.10.1300.10">
    <property type="entry name" value="3'5'-cyclic nucleotide phosphodiesterase, catalytic domain"/>
    <property type="match status" value="1"/>
</dbReference>
<reference evidence="1 2" key="1">
    <citation type="submission" date="2023-11" db="EMBL/GenBank/DDBJ databases">
        <authorList>
            <person name="Cook R."/>
            <person name="Crisci M."/>
            <person name="Pye H."/>
            <person name="Adriaenssens E."/>
            <person name="Santini J."/>
        </authorList>
    </citation>
    <scope>NUCLEOTIDE SEQUENCE [LARGE SCALE GENOMIC DNA]</scope>
    <source>
        <strain evidence="1">Lak_Megaphage_RVC_JS4_GC31</strain>
    </source>
</reference>
<dbReference type="InterPro" id="IPR036971">
    <property type="entry name" value="PDEase_catalytic_dom_sf"/>
</dbReference>